<keyword evidence="3" id="KW-1185">Reference proteome</keyword>
<organism evidence="1">
    <name type="scientific">Kwoniella dejecticola CBS 10117</name>
    <dbReference type="NCBI Taxonomy" id="1296121"/>
    <lineage>
        <taxon>Eukaryota</taxon>
        <taxon>Fungi</taxon>
        <taxon>Dikarya</taxon>
        <taxon>Basidiomycota</taxon>
        <taxon>Agaricomycotina</taxon>
        <taxon>Tremellomycetes</taxon>
        <taxon>Tremellales</taxon>
        <taxon>Cryptococcaceae</taxon>
        <taxon>Kwoniella</taxon>
    </lineage>
</organism>
<evidence type="ECO:0000313" key="1">
    <source>
        <dbReference type="EMBL" id="OBR86997.1"/>
    </source>
</evidence>
<evidence type="ECO:0000313" key="3">
    <source>
        <dbReference type="Proteomes" id="UP000078595"/>
    </source>
</evidence>
<dbReference type="GeneID" id="28966718"/>
<name>A0A1A6AAB4_9TREE</name>
<evidence type="ECO:0000313" key="2">
    <source>
        <dbReference type="EMBL" id="WWC60428.1"/>
    </source>
</evidence>
<reference evidence="1" key="1">
    <citation type="submission" date="2013-07" db="EMBL/GenBank/DDBJ databases">
        <title>The Genome Sequence of Cryptococcus dejecticola CBS10117.</title>
        <authorList>
            <consortium name="The Broad Institute Genome Sequencing Platform"/>
            <person name="Cuomo C."/>
            <person name="Litvintseva A."/>
            <person name="Chen Y."/>
            <person name="Heitman J."/>
            <person name="Sun S."/>
            <person name="Springer D."/>
            <person name="Dromer F."/>
            <person name="Young S.K."/>
            <person name="Zeng Q."/>
            <person name="Gargeya S."/>
            <person name="Fitzgerald M."/>
            <person name="Abouelleil A."/>
            <person name="Alvarado L."/>
            <person name="Berlin A.M."/>
            <person name="Chapman S.B."/>
            <person name="Dewar J."/>
            <person name="Goldberg J."/>
            <person name="Griggs A."/>
            <person name="Gujja S."/>
            <person name="Hansen M."/>
            <person name="Howarth C."/>
            <person name="Imamovic A."/>
            <person name="Larimer J."/>
            <person name="McCowan C."/>
            <person name="Murphy C."/>
            <person name="Pearson M."/>
            <person name="Priest M."/>
            <person name="Roberts A."/>
            <person name="Saif S."/>
            <person name="Shea T."/>
            <person name="Sykes S."/>
            <person name="Wortman J."/>
            <person name="Nusbaum C."/>
            <person name="Birren B."/>
        </authorList>
    </citation>
    <scope>NUCLEOTIDE SEQUENCE [LARGE SCALE GENOMIC DNA]</scope>
    <source>
        <strain evidence="1">CBS 10117</strain>
    </source>
</reference>
<dbReference type="EMBL" id="KI894029">
    <property type="protein sequence ID" value="OBR86997.1"/>
    <property type="molecule type" value="Genomic_DNA"/>
</dbReference>
<dbReference type="EMBL" id="CP144532">
    <property type="protein sequence ID" value="WWC60428.1"/>
    <property type="molecule type" value="Genomic_DNA"/>
</dbReference>
<sequence length="223" mass="24729">MSSGPQYVNYAGHYPQFWDDGRVIALDEDRISMPNICHFAGCVREKHGFGPPSSRGSDFDCWIQCREGACEAKGASGNRGHTKGWGPFDRPWPVHSVSALGHTELASGPSWTSHVPMFSIRHEWNRRRLEDGVQTNPGDPLAASAAMGWPTFQTDVVKYTVYLSRIAAGVITSDTPFVPSAPMDTNWTERDNWKEVWYAHQESIGSTQAGYQAGTEENPKSEP</sequence>
<reference evidence="2" key="2">
    <citation type="submission" date="2013-07" db="EMBL/GenBank/DDBJ databases">
        <authorList>
            <consortium name="The Broad Institute Genome Sequencing Platform"/>
            <person name="Cuomo C."/>
            <person name="Litvintseva A."/>
            <person name="Chen Y."/>
            <person name="Heitman J."/>
            <person name="Sun S."/>
            <person name="Springer D."/>
            <person name="Dromer F."/>
            <person name="Young S.K."/>
            <person name="Zeng Q."/>
            <person name="Gargeya S."/>
            <person name="Fitzgerald M."/>
            <person name="Abouelleil A."/>
            <person name="Alvarado L."/>
            <person name="Berlin A.M."/>
            <person name="Chapman S.B."/>
            <person name="Dewar J."/>
            <person name="Goldberg J."/>
            <person name="Griggs A."/>
            <person name="Gujja S."/>
            <person name="Hansen M."/>
            <person name="Howarth C."/>
            <person name="Imamovic A."/>
            <person name="Larimer J."/>
            <person name="McCowan C."/>
            <person name="Murphy C."/>
            <person name="Pearson M."/>
            <person name="Priest M."/>
            <person name="Roberts A."/>
            <person name="Saif S."/>
            <person name="Shea T."/>
            <person name="Sykes S."/>
            <person name="Wortman J."/>
            <person name="Nusbaum C."/>
            <person name="Birren B."/>
        </authorList>
    </citation>
    <scope>NUCLEOTIDE SEQUENCE</scope>
    <source>
        <strain evidence="2">CBS 10117</strain>
    </source>
</reference>
<gene>
    <name evidence="1" type="ORF">I303_03019</name>
    <name evidence="2" type="ORF">I303_103000</name>
</gene>
<dbReference type="Proteomes" id="UP000078595">
    <property type="component" value="Chromosome 3"/>
</dbReference>
<dbReference type="KEGG" id="kdj:28966718"/>
<accession>A0A1A6AAB4</accession>
<proteinExistence type="predicted"/>
<protein>
    <submittedName>
        <fullName evidence="1">Uncharacterized protein</fullName>
    </submittedName>
</protein>
<dbReference type="RefSeq" id="XP_018264839.1">
    <property type="nucleotide sequence ID" value="XM_018406345.1"/>
</dbReference>
<reference evidence="2" key="3">
    <citation type="submission" date="2024-02" db="EMBL/GenBank/DDBJ databases">
        <title>Comparative genomics of Cryptococcus and Kwoniella reveals pathogenesis evolution and contrasting modes of karyotype evolution via chromosome fusion or intercentromeric recombination.</title>
        <authorList>
            <person name="Coelho M.A."/>
            <person name="David-Palma M."/>
            <person name="Shea T."/>
            <person name="Bowers K."/>
            <person name="McGinley-Smith S."/>
            <person name="Mohammad A.W."/>
            <person name="Gnirke A."/>
            <person name="Yurkov A.M."/>
            <person name="Nowrousian M."/>
            <person name="Sun S."/>
            <person name="Cuomo C.A."/>
            <person name="Heitman J."/>
        </authorList>
    </citation>
    <scope>NUCLEOTIDE SEQUENCE</scope>
    <source>
        <strain evidence="2">CBS 10117</strain>
    </source>
</reference>
<dbReference type="AlphaFoldDB" id="A0A1A6AAB4"/>
<dbReference type="VEuPathDB" id="FungiDB:I303_03019"/>